<evidence type="ECO:0000313" key="1">
    <source>
        <dbReference type="EMBL" id="KZL92902.1"/>
    </source>
</evidence>
<accession>A0A161YQ10</accession>
<dbReference type="Proteomes" id="UP000076603">
    <property type="component" value="Unassembled WGS sequence"/>
</dbReference>
<dbReference type="RefSeq" id="WP_161486968.1">
    <property type="nucleotide sequence ID" value="NZ_FQXL01000025.1"/>
</dbReference>
<dbReference type="AlphaFoldDB" id="A0A161YQ10"/>
<reference evidence="1 2" key="1">
    <citation type="submission" date="2016-04" db="EMBL/GenBank/DDBJ databases">
        <title>Genome sequence of Clostridium magnum DSM 2767.</title>
        <authorList>
            <person name="Poehlein A."/>
            <person name="Uhlig R."/>
            <person name="Fischer R."/>
            <person name="Bahl H."/>
            <person name="Daniel R."/>
        </authorList>
    </citation>
    <scope>NUCLEOTIDE SEQUENCE [LARGE SCALE GENOMIC DNA]</scope>
    <source>
        <strain evidence="1 2">DSM 2767</strain>
    </source>
</reference>
<sequence length="57" mass="6238">MPAANISIPMSVMQRLIMLEMQVNQLRQQIMNSSGGSMSGGGGMSMTQLYNIQIKFS</sequence>
<evidence type="ECO:0000313" key="2">
    <source>
        <dbReference type="Proteomes" id="UP000076603"/>
    </source>
</evidence>
<protein>
    <submittedName>
        <fullName evidence="1">Uncharacterized protein</fullName>
    </submittedName>
</protein>
<gene>
    <name evidence="1" type="ORF">CLMAG_27160</name>
</gene>
<dbReference type="PATRIC" id="fig|1121326.3.peg.2728"/>
<dbReference type="EMBL" id="LWAE01000002">
    <property type="protein sequence ID" value="KZL92902.1"/>
    <property type="molecule type" value="Genomic_DNA"/>
</dbReference>
<organism evidence="1 2">
    <name type="scientific">Clostridium magnum DSM 2767</name>
    <dbReference type="NCBI Taxonomy" id="1121326"/>
    <lineage>
        <taxon>Bacteria</taxon>
        <taxon>Bacillati</taxon>
        <taxon>Bacillota</taxon>
        <taxon>Clostridia</taxon>
        <taxon>Eubacteriales</taxon>
        <taxon>Clostridiaceae</taxon>
        <taxon>Clostridium</taxon>
    </lineage>
</organism>
<keyword evidence="2" id="KW-1185">Reference proteome</keyword>
<name>A0A161YQ10_9CLOT</name>
<comment type="caution">
    <text evidence="1">The sequence shown here is derived from an EMBL/GenBank/DDBJ whole genome shotgun (WGS) entry which is preliminary data.</text>
</comment>
<proteinExistence type="predicted"/>